<dbReference type="NCBIfam" id="TIGR00566">
    <property type="entry name" value="trpG_papA"/>
    <property type="match status" value="1"/>
</dbReference>
<dbReference type="InterPro" id="IPR029062">
    <property type="entry name" value="Class_I_gatase-like"/>
</dbReference>
<keyword evidence="4" id="KW-1185">Reference proteome</keyword>
<evidence type="ECO:0000313" key="4">
    <source>
        <dbReference type="Proteomes" id="UP000198565"/>
    </source>
</evidence>
<dbReference type="EMBL" id="FOTR01000016">
    <property type="protein sequence ID" value="SFM39591.1"/>
    <property type="molecule type" value="Genomic_DNA"/>
</dbReference>
<dbReference type="PRINTS" id="PR00096">
    <property type="entry name" value="GATASE"/>
</dbReference>
<dbReference type="PRINTS" id="PR00097">
    <property type="entry name" value="ANTSNTHASEII"/>
</dbReference>
<dbReference type="OrthoDB" id="9804328at2"/>
<dbReference type="STRING" id="334253.SAMN04487943_11673"/>
<dbReference type="InterPro" id="IPR017926">
    <property type="entry name" value="GATASE"/>
</dbReference>
<dbReference type="GO" id="GO:0005829">
    <property type="term" value="C:cytosol"/>
    <property type="evidence" value="ECO:0007669"/>
    <property type="project" value="TreeGrafter"/>
</dbReference>
<feature type="domain" description="Glutamine amidotransferase" evidence="2">
    <location>
        <begin position="4"/>
        <end position="186"/>
    </location>
</feature>
<evidence type="ECO:0000259" key="2">
    <source>
        <dbReference type="Pfam" id="PF00117"/>
    </source>
</evidence>
<reference evidence="4" key="1">
    <citation type="submission" date="2016-10" db="EMBL/GenBank/DDBJ databases">
        <authorList>
            <person name="Varghese N."/>
            <person name="Submissions S."/>
        </authorList>
    </citation>
    <scope>NUCLEOTIDE SEQUENCE [LARGE SCALE GENOMIC DNA]</scope>
    <source>
        <strain evidence="4">CGMCC 1.4250</strain>
    </source>
</reference>
<protein>
    <submittedName>
        <fullName evidence="3">Anthranilate synthase component 2</fullName>
    </submittedName>
</protein>
<dbReference type="SUPFAM" id="SSF52317">
    <property type="entry name" value="Class I glutamine amidotransferase-like"/>
    <property type="match status" value="1"/>
</dbReference>
<dbReference type="PANTHER" id="PTHR43418:SF4">
    <property type="entry name" value="MULTIFUNCTIONAL TRYPTOPHAN BIOSYNTHESIS PROTEIN"/>
    <property type="match status" value="1"/>
</dbReference>
<accession>A0A1I4QHP4</accession>
<dbReference type="RefSeq" id="WP_091485986.1">
    <property type="nucleotide sequence ID" value="NZ_FOTR01000016.1"/>
</dbReference>
<dbReference type="GO" id="GO:0000162">
    <property type="term" value="P:L-tryptophan biosynthetic process"/>
    <property type="evidence" value="ECO:0007669"/>
    <property type="project" value="TreeGrafter"/>
</dbReference>
<evidence type="ECO:0000313" key="3">
    <source>
        <dbReference type="EMBL" id="SFM39591.1"/>
    </source>
</evidence>
<sequence>MVIIIDNYDSFTYNLVQYYRQLTEDVLVFRNDNITLQKIETLNPDLIVLSPGPGSPEAQKECLSILDYFHASIPILGVCLGMQIIVHYFGGQVTKAIIPMHGKVSKIKHTGQGVFDSLPNDISVTRYHSLITNNLPDNELFSTAKTYHEEIMGIKHKQYKVEGIQFHPEAILTEYGFHMIKNSYKQAMNGVD</sequence>
<gene>
    <name evidence="3" type="ORF">SAMN04487943_11673</name>
</gene>
<proteinExistence type="predicted"/>
<name>A0A1I4QHP4_9BACI</name>
<dbReference type="CDD" id="cd01743">
    <property type="entry name" value="GATase1_Anthranilate_Synthase"/>
    <property type="match status" value="1"/>
</dbReference>
<dbReference type="AlphaFoldDB" id="A0A1I4QHP4"/>
<dbReference type="PANTHER" id="PTHR43418">
    <property type="entry name" value="MULTIFUNCTIONAL TRYPTOPHAN BIOSYNTHESIS PROTEIN-RELATED"/>
    <property type="match status" value="1"/>
</dbReference>
<dbReference type="InterPro" id="IPR050472">
    <property type="entry name" value="Anth_synth/Amidotransfase"/>
</dbReference>
<keyword evidence="1" id="KW-0315">Glutamine amidotransferase</keyword>
<organism evidence="3 4">
    <name type="scientific">Gracilibacillus orientalis</name>
    <dbReference type="NCBI Taxonomy" id="334253"/>
    <lineage>
        <taxon>Bacteria</taxon>
        <taxon>Bacillati</taxon>
        <taxon>Bacillota</taxon>
        <taxon>Bacilli</taxon>
        <taxon>Bacillales</taxon>
        <taxon>Bacillaceae</taxon>
        <taxon>Gracilibacillus</taxon>
    </lineage>
</organism>
<dbReference type="FunFam" id="3.40.50.880:FF:000003">
    <property type="entry name" value="Anthranilate synthase component II"/>
    <property type="match status" value="1"/>
</dbReference>
<evidence type="ECO:0000256" key="1">
    <source>
        <dbReference type="ARBA" id="ARBA00022962"/>
    </source>
</evidence>
<dbReference type="GO" id="GO:0004049">
    <property type="term" value="F:anthranilate synthase activity"/>
    <property type="evidence" value="ECO:0007669"/>
    <property type="project" value="TreeGrafter"/>
</dbReference>
<dbReference type="InterPro" id="IPR006221">
    <property type="entry name" value="TrpG/PapA_dom"/>
</dbReference>
<dbReference type="Proteomes" id="UP000198565">
    <property type="component" value="Unassembled WGS sequence"/>
</dbReference>
<dbReference type="Pfam" id="PF00117">
    <property type="entry name" value="GATase"/>
    <property type="match status" value="1"/>
</dbReference>
<dbReference type="Gene3D" id="3.40.50.880">
    <property type="match status" value="1"/>
</dbReference>
<dbReference type="PROSITE" id="PS51273">
    <property type="entry name" value="GATASE_TYPE_1"/>
    <property type="match status" value="1"/>
</dbReference>
<dbReference type="PRINTS" id="PR00099">
    <property type="entry name" value="CPSGATASE"/>
</dbReference>